<gene>
    <name evidence="2" type="ORF">ACAM_1487</name>
</gene>
<dbReference type="eggNOG" id="arCOG04312">
    <property type="taxonomic scope" value="Archaea"/>
</dbReference>
<dbReference type="SUPFAM" id="SSF88723">
    <property type="entry name" value="PIN domain-like"/>
    <property type="match status" value="1"/>
</dbReference>
<dbReference type="SMART" id="SM00670">
    <property type="entry name" value="PINc"/>
    <property type="match status" value="1"/>
</dbReference>
<dbReference type="InterPro" id="IPR041120">
    <property type="entry name" value="PIN_9"/>
</dbReference>
<dbReference type="Pfam" id="PF18477">
    <property type="entry name" value="PIN_9"/>
    <property type="match status" value="1"/>
</dbReference>
<dbReference type="InterPro" id="IPR002716">
    <property type="entry name" value="PIN_dom"/>
</dbReference>
<evidence type="ECO:0000259" key="1">
    <source>
        <dbReference type="SMART" id="SM00670"/>
    </source>
</evidence>
<reference evidence="2 3" key="1">
    <citation type="journal article" date="2013" name="Appl. Environ. Microbiol.">
        <title>Variation of the Virus-Related Elements within Syntenic Genomes of the Hyperthermophilic Archaeon Aeropyrum.</title>
        <authorList>
            <person name="Daifuku T."/>
            <person name="Yoshida T."/>
            <person name="Kitamura T."/>
            <person name="Kawaichi S."/>
            <person name="Inoue T."/>
            <person name="Nomura K."/>
            <person name="Yoshida Y."/>
            <person name="Kuno S."/>
            <person name="Sako Y."/>
        </authorList>
    </citation>
    <scope>NUCLEOTIDE SEQUENCE [LARGE SCALE GENOMIC DNA]</scope>
    <source>
        <strain evidence="2 3">SY1</strain>
    </source>
</reference>
<evidence type="ECO:0000313" key="2">
    <source>
        <dbReference type="EMBL" id="BAN90956.1"/>
    </source>
</evidence>
<dbReference type="STRING" id="1198449.ACAM_1487"/>
<accession>U3TET0</accession>
<sequence length="147" mass="16271">MEAHRLGPGKVVVLLDSNTLILMASGAIAPSMILEAINSRFTPATTSAVVAELERLAGAHGKRLLGRRAQTALRLLRQMGVEVLETESRDADDSLEEAAERLKTVGARVYVATSDRSLRRRLRRRGVPTVYYRSSEARLEADWWDAL</sequence>
<keyword evidence="3" id="KW-1185">Reference proteome</keyword>
<dbReference type="KEGG" id="acj:ACAM_1487"/>
<dbReference type="Proteomes" id="UP000016887">
    <property type="component" value="Chromosome"/>
</dbReference>
<dbReference type="EMBL" id="AP012489">
    <property type="protein sequence ID" value="BAN90956.1"/>
    <property type="molecule type" value="Genomic_DNA"/>
</dbReference>
<feature type="domain" description="PIN" evidence="1">
    <location>
        <begin position="11"/>
        <end position="120"/>
    </location>
</feature>
<dbReference type="GeneID" id="17110699"/>
<evidence type="ECO:0000313" key="3">
    <source>
        <dbReference type="Proteomes" id="UP000016887"/>
    </source>
</evidence>
<organism evidence="2 3">
    <name type="scientific">Aeropyrum camini SY1 = JCM 12091</name>
    <dbReference type="NCBI Taxonomy" id="1198449"/>
    <lineage>
        <taxon>Archaea</taxon>
        <taxon>Thermoproteota</taxon>
        <taxon>Thermoprotei</taxon>
        <taxon>Desulfurococcales</taxon>
        <taxon>Desulfurococcaceae</taxon>
        <taxon>Aeropyrum</taxon>
    </lineage>
</organism>
<dbReference type="Gene3D" id="3.40.50.1010">
    <property type="entry name" value="5'-nuclease"/>
    <property type="match status" value="1"/>
</dbReference>
<proteinExistence type="predicted"/>
<dbReference type="AlphaFoldDB" id="U3TET0"/>
<protein>
    <recommendedName>
        <fullName evidence="1">PIN domain-containing protein</fullName>
    </recommendedName>
</protein>
<name>U3TET0_9CREN</name>
<dbReference type="InterPro" id="IPR029060">
    <property type="entry name" value="PIN-like_dom_sf"/>
</dbReference>
<dbReference type="RefSeq" id="WP_022542222.1">
    <property type="nucleotide sequence ID" value="NC_022521.1"/>
</dbReference>